<name>A0AAW1H7I1_SAPOF</name>
<sequence length="552" mass="62903">MVSSSTAAPVVSEDSEREMSREIEVGFEEHLGDDHHIFDVGDDEEDDGDSTSMGMKKTKSDLSWRLKGAVFGGPSHFNVLRSFGGHVAFSSWSNLESLRPWIKCYERPGYLEQMNEIKFSDAVSRRINDSGFGHLSHCMTTNLDANLISAFEKRWQPYTNPFLMPFGEISIMLHDVYHIVGIRVDGRKVFVNGVVEEEEGSRREDACLKTRRLRTVVESGNQHDSLMAYMMMLLGQTLFLDKLGDRAIARMLGWFDDLSVISEGYYVKDRPLVEAWSHVPRFKGDRALLEQHRQRLDGLRAEYVAWSPYGFHPDRDCRTTLYSGLIRVHDIVEAYQLDCCLRQFGYCKTIPMHMITLAREHRPTNLPKSGYRVDFRQYADEQWRFADAIITLSERSRLAVMLFDTVPRYMRWYESISHQYFYASTHRIEFARIGPIWEELEVARAVAWKFSIIYMKPTLEARRMYIAMVVDSGSAKSFSYGVVDCGVGVGRTTLGTLADCGAGGGLTASVLVDKDYGCEEYADCDWLADVGGLRKWMAPSIVLVSSVNDLPI</sequence>
<dbReference type="AlphaFoldDB" id="A0AAW1H7I1"/>
<evidence type="ECO:0000259" key="1">
    <source>
        <dbReference type="Pfam" id="PF10536"/>
    </source>
</evidence>
<dbReference type="EMBL" id="JBDFQZ010000012">
    <property type="protein sequence ID" value="KAK9672001.1"/>
    <property type="molecule type" value="Genomic_DNA"/>
</dbReference>
<evidence type="ECO:0000313" key="2">
    <source>
        <dbReference type="EMBL" id="KAK9672001.1"/>
    </source>
</evidence>
<gene>
    <name evidence="2" type="ORF">RND81_12G069300</name>
</gene>
<dbReference type="Pfam" id="PF10536">
    <property type="entry name" value="PMD"/>
    <property type="match status" value="1"/>
</dbReference>
<comment type="caution">
    <text evidence="2">The sequence shown here is derived from an EMBL/GenBank/DDBJ whole genome shotgun (WGS) entry which is preliminary data.</text>
</comment>
<dbReference type="InterPro" id="IPR044824">
    <property type="entry name" value="MAIN-like"/>
</dbReference>
<accession>A0AAW1H7I1</accession>
<evidence type="ECO:0000313" key="3">
    <source>
        <dbReference type="Proteomes" id="UP001443914"/>
    </source>
</evidence>
<feature type="domain" description="Aminotransferase-like plant mobile" evidence="1">
    <location>
        <begin position="131"/>
        <end position="259"/>
    </location>
</feature>
<reference evidence="2" key="1">
    <citation type="submission" date="2024-03" db="EMBL/GenBank/DDBJ databases">
        <title>WGS assembly of Saponaria officinalis var. Norfolk2.</title>
        <authorList>
            <person name="Jenkins J."/>
            <person name="Shu S."/>
            <person name="Grimwood J."/>
            <person name="Barry K."/>
            <person name="Goodstein D."/>
            <person name="Schmutz J."/>
            <person name="Leebens-Mack J."/>
            <person name="Osbourn A."/>
        </authorList>
    </citation>
    <scope>NUCLEOTIDE SEQUENCE [LARGE SCALE GENOMIC DNA]</scope>
    <source>
        <strain evidence="2">JIC</strain>
    </source>
</reference>
<dbReference type="PANTHER" id="PTHR46033:SF8">
    <property type="entry name" value="PROTEIN MAINTENANCE OF MERISTEMS-LIKE"/>
    <property type="match status" value="1"/>
</dbReference>
<dbReference type="InterPro" id="IPR019557">
    <property type="entry name" value="AminoTfrase-like_pln_mobile"/>
</dbReference>
<dbReference type="PANTHER" id="PTHR46033">
    <property type="entry name" value="PROTEIN MAIN-LIKE 2"/>
    <property type="match status" value="1"/>
</dbReference>
<dbReference type="Proteomes" id="UP001443914">
    <property type="component" value="Unassembled WGS sequence"/>
</dbReference>
<protein>
    <recommendedName>
        <fullName evidence="1">Aminotransferase-like plant mobile domain-containing protein</fullName>
    </recommendedName>
</protein>
<dbReference type="GO" id="GO:0010073">
    <property type="term" value="P:meristem maintenance"/>
    <property type="evidence" value="ECO:0007669"/>
    <property type="project" value="InterPro"/>
</dbReference>
<proteinExistence type="predicted"/>
<organism evidence="2 3">
    <name type="scientific">Saponaria officinalis</name>
    <name type="common">Common soapwort</name>
    <name type="synonym">Lychnis saponaria</name>
    <dbReference type="NCBI Taxonomy" id="3572"/>
    <lineage>
        <taxon>Eukaryota</taxon>
        <taxon>Viridiplantae</taxon>
        <taxon>Streptophyta</taxon>
        <taxon>Embryophyta</taxon>
        <taxon>Tracheophyta</taxon>
        <taxon>Spermatophyta</taxon>
        <taxon>Magnoliopsida</taxon>
        <taxon>eudicotyledons</taxon>
        <taxon>Gunneridae</taxon>
        <taxon>Pentapetalae</taxon>
        <taxon>Caryophyllales</taxon>
        <taxon>Caryophyllaceae</taxon>
        <taxon>Caryophylleae</taxon>
        <taxon>Saponaria</taxon>
    </lineage>
</organism>
<keyword evidence="3" id="KW-1185">Reference proteome</keyword>